<dbReference type="AlphaFoldDB" id="A0A835KV90"/>
<keyword evidence="3" id="KW-0677">Repeat</keyword>
<dbReference type="GO" id="GO:0016020">
    <property type="term" value="C:membrane"/>
    <property type="evidence" value="ECO:0007669"/>
    <property type="project" value="UniProtKB-SubCell"/>
</dbReference>
<comment type="caution">
    <text evidence="9">The sequence shown here is derived from an EMBL/GenBank/DDBJ whole genome shotgun (WGS) entry which is preliminary data.</text>
</comment>
<dbReference type="InterPro" id="IPR013583">
    <property type="entry name" value="MCTP_C"/>
</dbReference>
<feature type="domain" description="C2" evidence="8">
    <location>
        <begin position="251"/>
        <end position="372"/>
    </location>
</feature>
<dbReference type="Gene3D" id="2.60.40.150">
    <property type="entry name" value="C2 domain"/>
    <property type="match status" value="4"/>
</dbReference>
<dbReference type="InterPro" id="IPR047259">
    <property type="entry name" value="QUIRKY-like"/>
</dbReference>
<keyword evidence="2 7" id="KW-0812">Transmembrane</keyword>
<dbReference type="PANTHER" id="PTHR31425">
    <property type="entry name" value="PHOSPHORIBOSYLANTHRANILATE TRANSFERASE ISOFORM 1"/>
    <property type="match status" value="1"/>
</dbReference>
<evidence type="ECO:0000256" key="6">
    <source>
        <dbReference type="SAM" id="MobiDB-lite"/>
    </source>
</evidence>
<dbReference type="Proteomes" id="UP000636709">
    <property type="component" value="Unassembled WGS sequence"/>
</dbReference>
<feature type="compositionally biased region" description="Pro residues" evidence="6">
    <location>
        <begin position="224"/>
        <end position="236"/>
    </location>
</feature>
<sequence>MARHGMKLVVEVASARDLLARRSRGGVSPFVQVTFGGQRHATAVRPPGDASPTWNETLVFVVDARARGGLTDGSIDVGVYHRRSSGGKSCLGRVRLFGAAVAPSVEEAVLLRCPLDKPSFFSPARGEVALRLYLAPYATSSSTSAAAAAAAATADAPPGNAYSSTYATTTFNDTTSMDGPETVVGGASTQSAPAMVKTATTKKKKEPMQVFRSIPTQSSTGPLIFPPPPPPPPPAGVPKVPKKTRTTTTPATGDDAKAAEYLMVDKLEFLYVHIVRASNLPGMDITLGIDPYVEVRVGNYSAVTRHVVSNHYPEWNQVFAFAKDHLQSDNLEVIVKHRNLLVHDSFVGRAVLPIIEVPSLTPPNRPLAPQWYWLKDAKDQWAGGEIMLAAWKGSQSDEAFAGALHAGAHDDLSPSAVAATQTKSYYAPRLCYLRCHVIAAQDLVVDRPDDRNSRSRQNLNAFARVQLGAQRWETRASPSARWDQDFFLVAAWPFEEPLVVTVMDAASPGRHEVLGQLVLPKSSIKVQQFDKKKLNLPAPSWFDLDRPRSGVSEGDGRDDRGRWGHEFRSKIQLRVYYDAAYHVLDELTTYASDYEPSARPLRKPAPIGVLQLAVLRATGLPPTKKRNNGGRATVDAYCVAKYGPKWVRTRTLPDTASPSWQEQFTFDVFDPCTVLTVAVLDNSQLLPGDAGRGAMADSPRGKVRIRVSTLASARTYEQAHPLFVVAPGRLLRCGELHLAVRFRHTASAWVTMMSLYLRPTLPNQHFARPIPTHLVPELRRAAVDIIAARLSRAEPPLRPEAVHYLLRDPSSHPNPSMPELAAYSRRKSHAACARLRDVLAPVDALATWFHGVRDWKHPPTTVLVVALFLTLTWMPKLILPTFFLYLVAVGLWNFRGRPTGLAPMEHHADGLDAGMLEEELDAVGPGSGTPPDVVEWRYRKLREVATSVQVSIGGVASQGERVQSLLAWRDGRATAVALVAAAALAAVTYAVPLRALVAVAGLYVTRHPRLRRTGRPSALLCFFRRLPSNAEVML</sequence>
<evidence type="ECO:0000256" key="3">
    <source>
        <dbReference type="ARBA" id="ARBA00022737"/>
    </source>
</evidence>
<dbReference type="InterPro" id="IPR000008">
    <property type="entry name" value="C2_dom"/>
</dbReference>
<dbReference type="InterPro" id="IPR035892">
    <property type="entry name" value="C2_domain_sf"/>
</dbReference>
<dbReference type="PROSITE" id="PS50004">
    <property type="entry name" value="C2"/>
    <property type="match status" value="4"/>
</dbReference>
<evidence type="ECO:0000256" key="4">
    <source>
        <dbReference type="ARBA" id="ARBA00022989"/>
    </source>
</evidence>
<proteinExistence type="predicted"/>
<dbReference type="PANTHER" id="PTHR31425:SF52">
    <property type="entry name" value="MULTIPLE C2 DOMAIN AND TRANSMEMBRANE REGION PROTEIN 7"/>
    <property type="match status" value="1"/>
</dbReference>
<gene>
    <name evidence="9" type="ORF">HU200_002319</name>
</gene>
<dbReference type="EMBL" id="JACEFO010000157">
    <property type="protein sequence ID" value="KAF8779734.1"/>
    <property type="molecule type" value="Genomic_DNA"/>
</dbReference>
<feature type="domain" description="C2" evidence="8">
    <location>
        <begin position="411"/>
        <end position="534"/>
    </location>
</feature>
<evidence type="ECO:0000313" key="10">
    <source>
        <dbReference type="Proteomes" id="UP000636709"/>
    </source>
</evidence>
<dbReference type="OrthoDB" id="5973539at2759"/>
<comment type="subcellular location">
    <subcellularLocation>
        <location evidence="1">Membrane</location>
        <topology evidence="1">Multi-pass membrane protein</topology>
    </subcellularLocation>
</comment>
<evidence type="ECO:0000256" key="5">
    <source>
        <dbReference type="ARBA" id="ARBA00023136"/>
    </source>
</evidence>
<keyword evidence="4 7" id="KW-1133">Transmembrane helix</keyword>
<feature type="region of interest" description="Disordered" evidence="6">
    <location>
        <begin position="216"/>
        <end position="252"/>
    </location>
</feature>
<evidence type="ECO:0000256" key="2">
    <source>
        <dbReference type="ARBA" id="ARBA00022692"/>
    </source>
</evidence>
<evidence type="ECO:0000256" key="1">
    <source>
        <dbReference type="ARBA" id="ARBA00004141"/>
    </source>
</evidence>
<reference evidence="9" key="1">
    <citation type="submission" date="2020-07" db="EMBL/GenBank/DDBJ databases">
        <title>Genome sequence and genetic diversity analysis of an under-domesticated orphan crop, white fonio (Digitaria exilis).</title>
        <authorList>
            <person name="Bennetzen J.L."/>
            <person name="Chen S."/>
            <person name="Ma X."/>
            <person name="Wang X."/>
            <person name="Yssel A.E.J."/>
            <person name="Chaluvadi S.R."/>
            <person name="Johnson M."/>
            <person name="Gangashetty P."/>
            <person name="Hamidou F."/>
            <person name="Sanogo M.D."/>
            <person name="Zwaenepoel A."/>
            <person name="Wallace J."/>
            <person name="Van De Peer Y."/>
            <person name="Van Deynze A."/>
        </authorList>
    </citation>
    <scope>NUCLEOTIDE SEQUENCE</scope>
    <source>
        <tissue evidence="9">Leaves</tissue>
    </source>
</reference>
<evidence type="ECO:0000256" key="7">
    <source>
        <dbReference type="SAM" id="Phobius"/>
    </source>
</evidence>
<dbReference type="SMART" id="SM00239">
    <property type="entry name" value="C2"/>
    <property type="match status" value="4"/>
</dbReference>
<dbReference type="Pfam" id="PF08372">
    <property type="entry name" value="PRT_C"/>
    <property type="match status" value="1"/>
</dbReference>
<feature type="domain" description="C2" evidence="8">
    <location>
        <begin position="590"/>
        <end position="720"/>
    </location>
</feature>
<feature type="domain" description="C2" evidence="8">
    <location>
        <begin position="1"/>
        <end position="119"/>
    </location>
</feature>
<accession>A0A835KV90</accession>
<name>A0A835KV90_9POAL</name>
<keyword evidence="10" id="KW-1185">Reference proteome</keyword>
<evidence type="ECO:0000259" key="8">
    <source>
        <dbReference type="PROSITE" id="PS50004"/>
    </source>
</evidence>
<feature type="transmembrane region" description="Helical" evidence="7">
    <location>
        <begin position="877"/>
        <end position="894"/>
    </location>
</feature>
<evidence type="ECO:0000313" key="9">
    <source>
        <dbReference type="EMBL" id="KAF8779734.1"/>
    </source>
</evidence>
<dbReference type="SUPFAM" id="SSF49562">
    <property type="entry name" value="C2 domain (Calcium/lipid-binding domain, CaLB)"/>
    <property type="match status" value="4"/>
</dbReference>
<organism evidence="9 10">
    <name type="scientific">Digitaria exilis</name>
    <dbReference type="NCBI Taxonomy" id="1010633"/>
    <lineage>
        <taxon>Eukaryota</taxon>
        <taxon>Viridiplantae</taxon>
        <taxon>Streptophyta</taxon>
        <taxon>Embryophyta</taxon>
        <taxon>Tracheophyta</taxon>
        <taxon>Spermatophyta</taxon>
        <taxon>Magnoliopsida</taxon>
        <taxon>Liliopsida</taxon>
        <taxon>Poales</taxon>
        <taxon>Poaceae</taxon>
        <taxon>PACMAD clade</taxon>
        <taxon>Panicoideae</taxon>
        <taxon>Panicodae</taxon>
        <taxon>Paniceae</taxon>
        <taxon>Anthephorinae</taxon>
        <taxon>Digitaria</taxon>
    </lineage>
</organism>
<feature type="transmembrane region" description="Helical" evidence="7">
    <location>
        <begin position="975"/>
        <end position="1005"/>
    </location>
</feature>
<protein>
    <recommendedName>
        <fullName evidence="8">C2 domain-containing protein</fullName>
    </recommendedName>
</protein>
<dbReference type="Pfam" id="PF00168">
    <property type="entry name" value="C2"/>
    <property type="match status" value="4"/>
</dbReference>
<keyword evidence="5 7" id="KW-0472">Membrane</keyword>